<dbReference type="AlphaFoldDB" id="A0A0L7AXK6"/>
<reference evidence="2 3" key="1">
    <citation type="journal article" date="2015" name="Int J Genomics">
        <title>Comparative Genomics Revealed Genetic Diversity and Species/Strain-Level Differences in Carbohydrate Metabolism of Three Probiotic Bifidobacterial Species.</title>
        <authorList>
            <person name="Odamaki T."/>
            <person name="Horigome A."/>
            <person name="Sugahara H."/>
            <person name="Hashikura N."/>
            <person name="Minami J."/>
            <person name="Xiao J.Z."/>
            <person name="Abe F."/>
        </authorList>
    </citation>
    <scope>NUCLEOTIDE SEQUENCE [LARGE SCALE GENOMIC DNA]</scope>
    <source>
        <strain evidence="2 3">MCC 1128</strain>
    </source>
</reference>
<comment type="caution">
    <text evidence="2">The sequence shown here is derived from an EMBL/GenBank/DDBJ whole genome shotgun (WGS) entry which is preliminary data.</text>
</comment>
<evidence type="ECO:0000256" key="1">
    <source>
        <dbReference type="SAM" id="Phobius"/>
    </source>
</evidence>
<feature type="transmembrane region" description="Helical" evidence="1">
    <location>
        <begin position="15"/>
        <end position="37"/>
    </location>
</feature>
<proteinExistence type="predicted"/>
<sequence length="42" mass="4602">MEGFAKSPVNRFADWLGWGFVFLGAGIGAFLGVVAYVQHWIS</sequence>
<organism evidence="2 3">
    <name type="scientific">Bifidobacterium breve MCC 1128</name>
    <dbReference type="NCBI Taxonomy" id="1365965"/>
    <lineage>
        <taxon>Bacteria</taxon>
        <taxon>Bacillati</taxon>
        <taxon>Actinomycetota</taxon>
        <taxon>Actinomycetes</taxon>
        <taxon>Bifidobacteriales</taxon>
        <taxon>Bifidobacteriaceae</taxon>
        <taxon>Bifidobacterium</taxon>
    </lineage>
</organism>
<name>A0A0L7AXK6_BIFBR</name>
<evidence type="ECO:0000313" key="3">
    <source>
        <dbReference type="Proteomes" id="UP000037193"/>
    </source>
</evidence>
<keyword evidence="1" id="KW-0472">Membrane</keyword>
<keyword evidence="1" id="KW-0812">Transmembrane</keyword>
<keyword evidence="1" id="KW-1133">Transmembrane helix</keyword>
<dbReference type="EMBL" id="AVQD01000012">
    <property type="protein sequence ID" value="KOA39957.1"/>
    <property type="molecule type" value="Genomic_DNA"/>
</dbReference>
<dbReference type="Proteomes" id="UP000037193">
    <property type="component" value="Unassembled WGS sequence"/>
</dbReference>
<gene>
    <name evidence="2" type="ORF">BBM1128_07520</name>
</gene>
<protein>
    <submittedName>
        <fullName evidence="2">Uncharacterized protein</fullName>
    </submittedName>
</protein>
<accession>A0A0L7AXK6</accession>
<evidence type="ECO:0000313" key="2">
    <source>
        <dbReference type="EMBL" id="KOA39957.1"/>
    </source>
</evidence>
<dbReference type="PATRIC" id="fig|1365965.3.peg.1509"/>